<reference evidence="2" key="1">
    <citation type="journal article" date="2022" name="Mol. Ecol. Resour.">
        <title>The genomes of chicory, endive, great burdock and yacon provide insights into Asteraceae palaeo-polyploidization history and plant inulin production.</title>
        <authorList>
            <person name="Fan W."/>
            <person name="Wang S."/>
            <person name="Wang H."/>
            <person name="Wang A."/>
            <person name="Jiang F."/>
            <person name="Liu H."/>
            <person name="Zhao H."/>
            <person name="Xu D."/>
            <person name="Zhang Y."/>
        </authorList>
    </citation>
    <scope>NUCLEOTIDE SEQUENCE [LARGE SCALE GENOMIC DNA]</scope>
    <source>
        <strain evidence="2">cv. Punajuju</strain>
    </source>
</reference>
<keyword evidence="2" id="KW-1185">Reference proteome</keyword>
<evidence type="ECO:0000313" key="2">
    <source>
        <dbReference type="Proteomes" id="UP001055811"/>
    </source>
</evidence>
<organism evidence="1 2">
    <name type="scientific">Cichorium intybus</name>
    <name type="common">Chicory</name>
    <dbReference type="NCBI Taxonomy" id="13427"/>
    <lineage>
        <taxon>Eukaryota</taxon>
        <taxon>Viridiplantae</taxon>
        <taxon>Streptophyta</taxon>
        <taxon>Embryophyta</taxon>
        <taxon>Tracheophyta</taxon>
        <taxon>Spermatophyta</taxon>
        <taxon>Magnoliopsida</taxon>
        <taxon>eudicotyledons</taxon>
        <taxon>Gunneridae</taxon>
        <taxon>Pentapetalae</taxon>
        <taxon>asterids</taxon>
        <taxon>campanulids</taxon>
        <taxon>Asterales</taxon>
        <taxon>Asteraceae</taxon>
        <taxon>Cichorioideae</taxon>
        <taxon>Cichorieae</taxon>
        <taxon>Cichoriinae</taxon>
        <taxon>Cichorium</taxon>
    </lineage>
</organism>
<proteinExistence type="predicted"/>
<dbReference type="EMBL" id="CM042017">
    <property type="protein sequence ID" value="KAI3691285.1"/>
    <property type="molecule type" value="Genomic_DNA"/>
</dbReference>
<reference evidence="1 2" key="2">
    <citation type="journal article" date="2022" name="Mol. Ecol. Resour.">
        <title>The genomes of chicory, endive, great burdock and yacon provide insights into Asteraceae paleo-polyploidization history and plant inulin production.</title>
        <authorList>
            <person name="Fan W."/>
            <person name="Wang S."/>
            <person name="Wang H."/>
            <person name="Wang A."/>
            <person name="Jiang F."/>
            <person name="Liu H."/>
            <person name="Zhao H."/>
            <person name="Xu D."/>
            <person name="Zhang Y."/>
        </authorList>
    </citation>
    <scope>NUCLEOTIDE SEQUENCE [LARGE SCALE GENOMIC DNA]</scope>
    <source>
        <strain evidence="2">cv. Punajuju</strain>
        <tissue evidence="1">Leaves</tissue>
    </source>
</reference>
<accession>A0ACB8Z4Z6</accession>
<dbReference type="Proteomes" id="UP001055811">
    <property type="component" value="Linkage Group LG09"/>
</dbReference>
<protein>
    <submittedName>
        <fullName evidence="1">Uncharacterized protein</fullName>
    </submittedName>
</protein>
<evidence type="ECO:0000313" key="1">
    <source>
        <dbReference type="EMBL" id="KAI3691285.1"/>
    </source>
</evidence>
<comment type="caution">
    <text evidence="1">The sequence shown here is derived from an EMBL/GenBank/DDBJ whole genome shotgun (WGS) entry which is preliminary data.</text>
</comment>
<name>A0ACB8Z4Z6_CICIN</name>
<sequence length="103" mass="11655">MLSSIFVLDAGTDLGVFTKMSITVLLIQNISSRERMLPPPLHVKKKEKPIHLPEAPQQFFSIIDSSHMVANRKNLKKAFGVLIEILLLLVTNEHPTPLRHQHV</sequence>
<gene>
    <name evidence="1" type="ORF">L2E82_49571</name>
</gene>